<dbReference type="PANTHER" id="PTHR47542">
    <property type="entry name" value="ACYL-COA N-ACYLTRANSFERASES (NAT) SUPERFAMILY PROTEIN"/>
    <property type="match status" value="1"/>
</dbReference>
<proteinExistence type="predicted"/>
<evidence type="ECO:0000313" key="3">
    <source>
        <dbReference type="Proteomes" id="UP000799536"/>
    </source>
</evidence>
<dbReference type="PANTHER" id="PTHR47542:SF2">
    <property type="entry name" value="ACYL-COA N-ACYLTRANSFERASES (NAT) SUPERFAMILY PROTEIN"/>
    <property type="match status" value="1"/>
</dbReference>
<dbReference type="GO" id="GO:0016747">
    <property type="term" value="F:acyltransferase activity, transferring groups other than amino-acyl groups"/>
    <property type="evidence" value="ECO:0007669"/>
    <property type="project" value="InterPro"/>
</dbReference>
<dbReference type="Pfam" id="PF00583">
    <property type="entry name" value="Acetyltransf_1"/>
    <property type="match status" value="1"/>
</dbReference>
<dbReference type="InterPro" id="IPR016181">
    <property type="entry name" value="Acyl_CoA_acyltransferase"/>
</dbReference>
<evidence type="ECO:0000313" key="2">
    <source>
        <dbReference type="EMBL" id="KAF2198523.1"/>
    </source>
</evidence>
<dbReference type="AlphaFoldDB" id="A0A9P4JL81"/>
<dbReference type="Proteomes" id="UP000799536">
    <property type="component" value="Unassembled WGS sequence"/>
</dbReference>
<feature type="domain" description="N-acetyltransferase" evidence="1">
    <location>
        <begin position="14"/>
        <end position="166"/>
    </location>
</feature>
<dbReference type="Gene3D" id="3.40.630.30">
    <property type="match status" value="1"/>
</dbReference>
<dbReference type="CDD" id="cd04301">
    <property type="entry name" value="NAT_SF"/>
    <property type="match status" value="1"/>
</dbReference>
<protein>
    <submittedName>
        <fullName evidence="2">Acetyltransferas-like protein</fullName>
    </submittedName>
</protein>
<reference evidence="2" key="1">
    <citation type="journal article" date="2020" name="Stud. Mycol.">
        <title>101 Dothideomycetes genomes: a test case for predicting lifestyles and emergence of pathogens.</title>
        <authorList>
            <person name="Haridas S."/>
            <person name="Albert R."/>
            <person name="Binder M."/>
            <person name="Bloem J."/>
            <person name="Labutti K."/>
            <person name="Salamov A."/>
            <person name="Andreopoulos B."/>
            <person name="Baker S."/>
            <person name="Barry K."/>
            <person name="Bills G."/>
            <person name="Bluhm B."/>
            <person name="Cannon C."/>
            <person name="Castanera R."/>
            <person name="Culley D."/>
            <person name="Daum C."/>
            <person name="Ezra D."/>
            <person name="Gonzalez J."/>
            <person name="Henrissat B."/>
            <person name="Kuo A."/>
            <person name="Liang C."/>
            <person name="Lipzen A."/>
            <person name="Lutzoni F."/>
            <person name="Magnuson J."/>
            <person name="Mondo S."/>
            <person name="Nolan M."/>
            <person name="Ohm R."/>
            <person name="Pangilinan J."/>
            <person name="Park H.-J."/>
            <person name="Ramirez L."/>
            <person name="Alfaro M."/>
            <person name="Sun H."/>
            <person name="Tritt A."/>
            <person name="Yoshinaga Y."/>
            <person name="Zwiers L.-H."/>
            <person name="Turgeon B."/>
            <person name="Goodwin S."/>
            <person name="Spatafora J."/>
            <person name="Crous P."/>
            <person name="Grigoriev I."/>
        </authorList>
    </citation>
    <scope>NUCLEOTIDE SEQUENCE</scope>
    <source>
        <strain evidence="2">ATCC 74209</strain>
    </source>
</reference>
<dbReference type="EMBL" id="ML994137">
    <property type="protein sequence ID" value="KAF2198523.1"/>
    <property type="molecule type" value="Genomic_DNA"/>
</dbReference>
<name>A0A9P4JL81_9PLEO</name>
<dbReference type="SUPFAM" id="SSF55729">
    <property type="entry name" value="Acyl-CoA N-acyltransferases (Nat)"/>
    <property type="match status" value="1"/>
</dbReference>
<gene>
    <name evidence="2" type="ORF">GQ43DRAFT_154354</name>
</gene>
<organism evidence="2 3">
    <name type="scientific">Delitschia confertaspora ATCC 74209</name>
    <dbReference type="NCBI Taxonomy" id="1513339"/>
    <lineage>
        <taxon>Eukaryota</taxon>
        <taxon>Fungi</taxon>
        <taxon>Dikarya</taxon>
        <taxon>Ascomycota</taxon>
        <taxon>Pezizomycotina</taxon>
        <taxon>Dothideomycetes</taxon>
        <taxon>Pleosporomycetidae</taxon>
        <taxon>Pleosporales</taxon>
        <taxon>Delitschiaceae</taxon>
        <taxon>Delitschia</taxon>
    </lineage>
</organism>
<accession>A0A9P4JL81</accession>
<sequence length="166" mass="18805">MSKIMTPEATFEGLCLKPLSSYSAKEQQKILKDVKKIEKKTFPTTEAFDFDSELKKKNSNLIVAVKEGQCPDTVAYLVYVRIKRLTLLHKICVVEQERGKGLAKAMVHSLRLQLEKGGCRTIHLWVDEARQPARSLYASCGFHQIDSCLDYYGPGRTGLKLELNLK</sequence>
<dbReference type="OrthoDB" id="41532at2759"/>
<keyword evidence="3" id="KW-1185">Reference proteome</keyword>
<dbReference type="PROSITE" id="PS51186">
    <property type="entry name" value="GNAT"/>
    <property type="match status" value="1"/>
</dbReference>
<evidence type="ECO:0000259" key="1">
    <source>
        <dbReference type="PROSITE" id="PS51186"/>
    </source>
</evidence>
<comment type="caution">
    <text evidence="2">The sequence shown here is derived from an EMBL/GenBank/DDBJ whole genome shotgun (WGS) entry which is preliminary data.</text>
</comment>
<dbReference type="InterPro" id="IPR000182">
    <property type="entry name" value="GNAT_dom"/>
</dbReference>